<dbReference type="PANTHER" id="PTHR47784">
    <property type="entry name" value="STEROL UPTAKE CONTROL PROTEIN 2"/>
    <property type="match status" value="1"/>
</dbReference>
<dbReference type="EMBL" id="JAYKXP010000038">
    <property type="protein sequence ID" value="KAK7040085.1"/>
    <property type="molecule type" value="Genomic_DNA"/>
</dbReference>
<dbReference type="PANTHER" id="PTHR47784:SF4">
    <property type="entry name" value="ZN(II)2CYS6 TRANSCRIPTION FACTOR (EUROFUNG)"/>
    <property type="match status" value="1"/>
</dbReference>
<organism evidence="1 2">
    <name type="scientific">Paramarasmius palmivorus</name>
    <dbReference type="NCBI Taxonomy" id="297713"/>
    <lineage>
        <taxon>Eukaryota</taxon>
        <taxon>Fungi</taxon>
        <taxon>Dikarya</taxon>
        <taxon>Basidiomycota</taxon>
        <taxon>Agaricomycotina</taxon>
        <taxon>Agaricomycetes</taxon>
        <taxon>Agaricomycetidae</taxon>
        <taxon>Agaricales</taxon>
        <taxon>Marasmiineae</taxon>
        <taxon>Marasmiaceae</taxon>
        <taxon>Paramarasmius</taxon>
    </lineage>
</organism>
<dbReference type="AlphaFoldDB" id="A0AAW0CPL4"/>
<name>A0AAW0CPL4_9AGAR</name>
<dbReference type="GO" id="GO:0001228">
    <property type="term" value="F:DNA-binding transcription activator activity, RNA polymerase II-specific"/>
    <property type="evidence" value="ECO:0007669"/>
    <property type="project" value="TreeGrafter"/>
</dbReference>
<reference evidence="1 2" key="1">
    <citation type="submission" date="2024-01" db="EMBL/GenBank/DDBJ databases">
        <title>A draft genome for a cacao thread blight-causing isolate of Paramarasmius palmivorus.</title>
        <authorList>
            <person name="Baruah I.K."/>
            <person name="Bukari Y."/>
            <person name="Amoako-Attah I."/>
            <person name="Meinhardt L.W."/>
            <person name="Bailey B.A."/>
            <person name="Cohen S.P."/>
        </authorList>
    </citation>
    <scope>NUCLEOTIDE SEQUENCE [LARGE SCALE GENOMIC DNA]</scope>
    <source>
        <strain evidence="1 2">GH-12</strain>
    </source>
</reference>
<evidence type="ECO:0000313" key="2">
    <source>
        <dbReference type="Proteomes" id="UP001383192"/>
    </source>
</evidence>
<dbReference type="Proteomes" id="UP001383192">
    <property type="component" value="Unassembled WGS sequence"/>
</dbReference>
<evidence type="ECO:0000313" key="1">
    <source>
        <dbReference type="EMBL" id="KAK7040085.1"/>
    </source>
</evidence>
<proteinExistence type="predicted"/>
<sequence>MLALSAIHLHILYQPFGAADEDYLSLGQRHKTHALTLDLNLTPESHTTSHTSTSPDAHLLTRNFLVMYKVAESLAAASDRPAMFSLIDTIRHTLRDQDHIYRDEQLQSLNWFVGSMVFSPVEEEETTAAPNRFPRFLKTLHLPVSPYPDPEEVLDPVISDAYKEAIAALHNSWYLTQRPGYEAVGAIAWMVRMTDQFRTMLVVEKRQRALVILYFYCMMLSRLDRQQCWWTGKEQDAMAWISMMLDAKWMECIASAASL</sequence>
<gene>
    <name evidence="1" type="ORF">VNI00_009890</name>
</gene>
<keyword evidence="2" id="KW-1185">Reference proteome</keyword>
<accession>A0AAW0CPL4</accession>
<comment type="caution">
    <text evidence="1">The sequence shown here is derived from an EMBL/GenBank/DDBJ whole genome shotgun (WGS) entry which is preliminary data.</text>
</comment>
<dbReference type="InterPro" id="IPR053157">
    <property type="entry name" value="Sterol_Uptake_Regulator"/>
</dbReference>
<protein>
    <submittedName>
        <fullName evidence="1">Uncharacterized protein</fullName>
    </submittedName>
</protein>